<dbReference type="RefSeq" id="WP_129894328.1">
    <property type="nucleotide sequence ID" value="NZ_CP035758.1"/>
</dbReference>
<gene>
    <name evidence="2" type="ORF">EPA93_47790</name>
</gene>
<name>A0A4P6K5I9_KTERU</name>
<proteinExistence type="predicted"/>
<sequence length="199" mass="21800">MVTVETQAYSRYEIQGRASGILIMTLFGAGWASTADYGPILYVSIAIISLVLIISGVYMLVQARRLPKHTSIEAQKQGRSVAKRFYLVFALEVIAIFIAARSLSMFNHSELIIPVIGLVVGLHFLPLAKLFGIRLYYLSGLLLSLLAILTILAQLVGVTPGTVGTWSSIDGLGNAIILWLTSLYLLATCWHMLSYHNSL</sequence>
<keyword evidence="1" id="KW-1133">Transmembrane helix</keyword>
<organism evidence="2 3">
    <name type="scientific">Ktedonosporobacter rubrisoli</name>
    <dbReference type="NCBI Taxonomy" id="2509675"/>
    <lineage>
        <taxon>Bacteria</taxon>
        <taxon>Bacillati</taxon>
        <taxon>Chloroflexota</taxon>
        <taxon>Ktedonobacteria</taxon>
        <taxon>Ktedonobacterales</taxon>
        <taxon>Ktedonosporobacteraceae</taxon>
        <taxon>Ktedonosporobacter</taxon>
    </lineage>
</organism>
<feature type="transmembrane region" description="Helical" evidence="1">
    <location>
        <begin position="135"/>
        <end position="156"/>
    </location>
</feature>
<protein>
    <submittedName>
        <fullName evidence="2">Uncharacterized protein</fullName>
    </submittedName>
</protein>
<keyword evidence="1" id="KW-0472">Membrane</keyword>
<accession>A0A4P6K5I9</accession>
<feature type="transmembrane region" description="Helical" evidence="1">
    <location>
        <begin position="85"/>
        <end position="105"/>
    </location>
</feature>
<evidence type="ECO:0000313" key="2">
    <source>
        <dbReference type="EMBL" id="QBD83262.1"/>
    </source>
</evidence>
<feature type="transmembrane region" description="Helical" evidence="1">
    <location>
        <begin position="176"/>
        <end position="193"/>
    </location>
</feature>
<evidence type="ECO:0000256" key="1">
    <source>
        <dbReference type="SAM" id="Phobius"/>
    </source>
</evidence>
<keyword evidence="3" id="KW-1185">Reference proteome</keyword>
<dbReference type="EMBL" id="CP035758">
    <property type="protein sequence ID" value="QBD83262.1"/>
    <property type="molecule type" value="Genomic_DNA"/>
</dbReference>
<reference evidence="2 3" key="1">
    <citation type="submission" date="2019-01" db="EMBL/GenBank/DDBJ databases">
        <title>Ktedonosporobacter rubrisoli SCAWS-G2.</title>
        <authorList>
            <person name="Huang Y."/>
            <person name="Yan B."/>
        </authorList>
    </citation>
    <scope>NUCLEOTIDE SEQUENCE [LARGE SCALE GENOMIC DNA]</scope>
    <source>
        <strain evidence="2 3">SCAWS-G2</strain>
    </source>
</reference>
<dbReference type="OrthoDB" id="123418at2"/>
<dbReference type="KEGG" id="kbs:EPA93_47790"/>
<dbReference type="AlphaFoldDB" id="A0A4P6K5I9"/>
<feature type="transmembrane region" description="Helical" evidence="1">
    <location>
        <begin position="16"/>
        <end position="34"/>
    </location>
</feature>
<feature type="transmembrane region" description="Helical" evidence="1">
    <location>
        <begin position="40"/>
        <end position="61"/>
    </location>
</feature>
<dbReference type="Proteomes" id="UP000290365">
    <property type="component" value="Chromosome"/>
</dbReference>
<keyword evidence="1" id="KW-0812">Transmembrane</keyword>
<evidence type="ECO:0000313" key="3">
    <source>
        <dbReference type="Proteomes" id="UP000290365"/>
    </source>
</evidence>
<feature type="transmembrane region" description="Helical" evidence="1">
    <location>
        <begin position="111"/>
        <end position="128"/>
    </location>
</feature>